<dbReference type="AlphaFoldDB" id="A0A1V9Y2H7"/>
<comment type="caution">
    <text evidence="2">The sequence shown here is derived from an EMBL/GenBank/DDBJ whole genome shotgun (WGS) entry which is preliminary data.</text>
</comment>
<sequence length="44" mass="4937">MCQFSTDFTIIFVNIFRFCFTGLLSAVVFVNLNLCVNKISGKKG</sequence>
<protein>
    <submittedName>
        <fullName evidence="2">Uncharacterized protein</fullName>
    </submittedName>
</protein>
<dbReference type="Proteomes" id="UP000192247">
    <property type="component" value="Unassembled WGS sequence"/>
</dbReference>
<keyword evidence="3" id="KW-1185">Reference proteome</keyword>
<dbReference type="EMBL" id="MNPL01000539">
    <property type="protein sequence ID" value="OQR79932.1"/>
    <property type="molecule type" value="Genomic_DNA"/>
</dbReference>
<dbReference type="InParanoid" id="A0A1V9Y2H7"/>
<evidence type="ECO:0000313" key="2">
    <source>
        <dbReference type="EMBL" id="OQR79932.1"/>
    </source>
</evidence>
<proteinExistence type="predicted"/>
<keyword evidence="1" id="KW-0472">Membrane</keyword>
<accession>A0A1V9Y2H7</accession>
<gene>
    <name evidence="2" type="ORF">BIW11_05392</name>
</gene>
<evidence type="ECO:0000256" key="1">
    <source>
        <dbReference type="SAM" id="Phobius"/>
    </source>
</evidence>
<reference evidence="2 3" key="1">
    <citation type="journal article" date="2017" name="Gigascience">
        <title>Draft genome of the honey bee ectoparasitic mite, Tropilaelaps mercedesae, is shaped by the parasitic life history.</title>
        <authorList>
            <person name="Dong X."/>
            <person name="Armstrong S.D."/>
            <person name="Xia D."/>
            <person name="Makepeace B.L."/>
            <person name="Darby A.C."/>
            <person name="Kadowaki T."/>
        </authorList>
    </citation>
    <scope>NUCLEOTIDE SEQUENCE [LARGE SCALE GENOMIC DNA]</scope>
    <source>
        <strain evidence="2">Wuxi-XJTLU</strain>
    </source>
</reference>
<name>A0A1V9Y2H7_9ACAR</name>
<keyword evidence="1" id="KW-0812">Transmembrane</keyword>
<evidence type="ECO:0000313" key="3">
    <source>
        <dbReference type="Proteomes" id="UP000192247"/>
    </source>
</evidence>
<organism evidence="2 3">
    <name type="scientific">Tropilaelaps mercedesae</name>
    <dbReference type="NCBI Taxonomy" id="418985"/>
    <lineage>
        <taxon>Eukaryota</taxon>
        <taxon>Metazoa</taxon>
        <taxon>Ecdysozoa</taxon>
        <taxon>Arthropoda</taxon>
        <taxon>Chelicerata</taxon>
        <taxon>Arachnida</taxon>
        <taxon>Acari</taxon>
        <taxon>Parasitiformes</taxon>
        <taxon>Mesostigmata</taxon>
        <taxon>Gamasina</taxon>
        <taxon>Dermanyssoidea</taxon>
        <taxon>Laelapidae</taxon>
        <taxon>Tropilaelaps</taxon>
    </lineage>
</organism>
<keyword evidence="1" id="KW-1133">Transmembrane helix</keyword>
<feature type="transmembrane region" description="Helical" evidence="1">
    <location>
        <begin position="15"/>
        <end position="36"/>
    </location>
</feature>